<gene>
    <name evidence="1" type="ORF">QY95_02042</name>
</gene>
<sequence>MNGINSRQERIPVSGRLFFYVKCMSFRLMKDKIPTTS</sequence>
<organism evidence="1 2">
    <name type="scientific">Bacillus thermotolerans</name>
    <name type="common">Quasibacillus thermotolerans</name>
    <dbReference type="NCBI Taxonomy" id="1221996"/>
    <lineage>
        <taxon>Bacteria</taxon>
        <taxon>Bacillati</taxon>
        <taxon>Bacillota</taxon>
        <taxon>Bacilli</taxon>
        <taxon>Bacillales</taxon>
        <taxon>Bacillaceae</taxon>
        <taxon>Bacillus</taxon>
    </lineage>
</organism>
<proteinExistence type="predicted"/>
<dbReference type="AlphaFoldDB" id="A0A0F5I3H4"/>
<keyword evidence="2" id="KW-1185">Reference proteome</keyword>
<protein>
    <submittedName>
        <fullName evidence="1">Uncharacterized protein</fullName>
    </submittedName>
</protein>
<accession>A0A0F5I3H4</accession>
<comment type="caution">
    <text evidence="1">The sequence shown here is derived from an EMBL/GenBank/DDBJ whole genome shotgun (WGS) entry which is preliminary data.</text>
</comment>
<dbReference type="STRING" id="1221996.QY95_02042"/>
<reference evidence="1" key="1">
    <citation type="submission" date="2015-02" db="EMBL/GenBank/DDBJ databases">
        <title>Genome Assembly of Bacillaceae bacterium MTCC 8252.</title>
        <authorList>
            <person name="Verma A."/>
            <person name="Khatri I."/>
            <person name="Mual P."/>
            <person name="Subramanian S."/>
            <person name="Krishnamurthi S."/>
        </authorList>
    </citation>
    <scope>NUCLEOTIDE SEQUENCE [LARGE SCALE GENOMIC DNA]</scope>
    <source>
        <strain evidence="1">MTCC 8252</strain>
    </source>
</reference>
<evidence type="ECO:0000313" key="1">
    <source>
        <dbReference type="EMBL" id="KKB39825.1"/>
    </source>
</evidence>
<dbReference type="EMBL" id="JWIR02000037">
    <property type="protein sequence ID" value="KKB39825.1"/>
    <property type="molecule type" value="Genomic_DNA"/>
</dbReference>
<name>A0A0F5I3H4_BACTR</name>
<dbReference type="Proteomes" id="UP000031563">
    <property type="component" value="Unassembled WGS sequence"/>
</dbReference>
<evidence type="ECO:0000313" key="2">
    <source>
        <dbReference type="Proteomes" id="UP000031563"/>
    </source>
</evidence>